<evidence type="ECO:0000256" key="1">
    <source>
        <dbReference type="ARBA" id="ARBA00001947"/>
    </source>
</evidence>
<keyword evidence="4 6" id="KW-0862">Zinc</keyword>
<dbReference type="GO" id="GO:0043168">
    <property type="term" value="F:anion binding"/>
    <property type="evidence" value="ECO:0007669"/>
    <property type="project" value="UniProtKB-ARBA"/>
</dbReference>
<evidence type="ECO:0000256" key="3">
    <source>
        <dbReference type="ARBA" id="ARBA00022723"/>
    </source>
</evidence>
<accession>A0A8J8CDJ9</accession>
<evidence type="ECO:0000256" key="7">
    <source>
        <dbReference type="SAM" id="MobiDB-lite"/>
    </source>
</evidence>
<dbReference type="Pfam" id="PF00107">
    <property type="entry name" value="ADH_zinc_N"/>
    <property type="match status" value="1"/>
</dbReference>
<feature type="domain" description="Alcohol dehydrogenase-like C-terminal" evidence="8">
    <location>
        <begin position="179"/>
        <end position="295"/>
    </location>
</feature>
<evidence type="ECO:0000259" key="8">
    <source>
        <dbReference type="Pfam" id="PF00107"/>
    </source>
</evidence>
<dbReference type="PROSITE" id="PS00059">
    <property type="entry name" value="ADH_ZINC"/>
    <property type="match status" value="1"/>
</dbReference>
<dbReference type="PANTHER" id="PTHR42940">
    <property type="entry name" value="ALCOHOL DEHYDROGENASE 1-RELATED"/>
    <property type="match status" value="1"/>
</dbReference>
<dbReference type="Proteomes" id="UP000750197">
    <property type="component" value="Unassembled WGS sequence"/>
</dbReference>
<evidence type="ECO:0000313" key="11">
    <source>
        <dbReference type="Proteomes" id="UP000750197"/>
    </source>
</evidence>
<dbReference type="Gene3D" id="3.90.180.10">
    <property type="entry name" value="Medium-chain alcohol dehydrogenases, catalytic domain"/>
    <property type="match status" value="1"/>
</dbReference>
<evidence type="ECO:0000259" key="9">
    <source>
        <dbReference type="Pfam" id="PF08240"/>
    </source>
</evidence>
<keyword evidence="3 6" id="KW-0479">Metal-binding</keyword>
<dbReference type="SUPFAM" id="SSF50129">
    <property type="entry name" value="GroES-like"/>
    <property type="match status" value="1"/>
</dbReference>
<gene>
    <name evidence="10" type="ORF">KIY12_03230</name>
</gene>
<dbReference type="CDD" id="cd08298">
    <property type="entry name" value="CAD2"/>
    <property type="match status" value="1"/>
</dbReference>
<evidence type="ECO:0000256" key="6">
    <source>
        <dbReference type="RuleBase" id="RU361277"/>
    </source>
</evidence>
<dbReference type="InterPro" id="IPR002328">
    <property type="entry name" value="ADH_Zn_CS"/>
</dbReference>
<comment type="similarity">
    <text evidence="2 6">Belongs to the zinc-containing alcohol dehydrogenase family.</text>
</comment>
<reference evidence="10" key="1">
    <citation type="submission" date="2021-05" db="EMBL/GenBank/DDBJ databases">
        <title>Genomic insights into ecological role and evolution of a novel Thermoplasmata order Candidatus Sysuiplasmatales.</title>
        <authorList>
            <person name="Yuan Y."/>
        </authorList>
    </citation>
    <scope>NUCLEOTIDE SEQUENCE</scope>
    <source>
        <strain evidence="10">TUT19-bin139</strain>
    </source>
</reference>
<dbReference type="GO" id="GO:0004022">
    <property type="term" value="F:alcohol dehydrogenase (NAD+) activity"/>
    <property type="evidence" value="ECO:0007669"/>
    <property type="project" value="TreeGrafter"/>
</dbReference>
<dbReference type="NCBIfam" id="TIGR02822">
    <property type="entry name" value="adh_fam_2"/>
    <property type="match status" value="1"/>
</dbReference>
<dbReference type="Pfam" id="PF08240">
    <property type="entry name" value="ADH_N"/>
    <property type="match status" value="1"/>
</dbReference>
<name>A0A8J8CDJ9_9ARCH</name>
<dbReference type="GO" id="GO:0030554">
    <property type="term" value="F:adenyl nucleotide binding"/>
    <property type="evidence" value="ECO:0007669"/>
    <property type="project" value="UniProtKB-ARBA"/>
</dbReference>
<organism evidence="10 11">
    <name type="scientific">Candidatus Sysuiplasma superficiale</name>
    <dbReference type="NCBI Taxonomy" id="2823368"/>
    <lineage>
        <taxon>Archaea</taxon>
        <taxon>Methanobacteriati</taxon>
        <taxon>Thermoplasmatota</taxon>
        <taxon>Thermoplasmata</taxon>
        <taxon>Candidatus Sysuiplasmatales</taxon>
        <taxon>Candidatus Sysuiplasmataceae</taxon>
        <taxon>Candidatus Sysuiplasma</taxon>
    </lineage>
</organism>
<feature type="region of interest" description="Disordered" evidence="7">
    <location>
        <begin position="1"/>
        <end position="25"/>
    </location>
</feature>
<comment type="caution">
    <text evidence="10">The sequence shown here is derived from an EMBL/GenBank/DDBJ whole genome shotgun (WGS) entry which is preliminary data.</text>
</comment>
<dbReference type="PANTHER" id="PTHR42940:SF8">
    <property type="entry name" value="VACUOLAR PROTEIN SORTING-ASSOCIATED PROTEIN 11"/>
    <property type="match status" value="1"/>
</dbReference>
<proteinExistence type="inferred from homology"/>
<feature type="domain" description="Alcohol dehydrogenase-like N-terminal" evidence="9">
    <location>
        <begin position="26"/>
        <end position="136"/>
    </location>
</feature>
<dbReference type="InterPro" id="IPR013149">
    <property type="entry name" value="ADH-like_C"/>
</dbReference>
<sequence>MKAMLHQGSGEGRWLEEEDVPVPSPGPDEVLVKLETCGVCRTDLHIVEGDLPERKAKLIPGHEGVGIVVARGEKVSFPDIGDRVGLPWLHGTCGRCEFCISGRENLCREKRFTGYTVNGGFAEYATAQASYVIPVPSSIASADASPFLCSGIIGYRAFKLAESPPSGRLGLFGFGSSAHLIAQVAIKLGRSVAVISRGRNHLDLGLKLGADQAVELSDAPALLGGKLDAAIVFAPSGHVLKLALQCVKPGGTVTVPLIHIDSVGQMDYETHLFHERRLLTVEANTRSDAHEFMHLASTLGIRSVVTEFGLSDANHALLQMKMSKINGAAVLRII</sequence>
<dbReference type="AlphaFoldDB" id="A0A8J8CDJ9"/>
<dbReference type="SUPFAM" id="SSF51735">
    <property type="entry name" value="NAD(P)-binding Rossmann-fold domains"/>
    <property type="match status" value="1"/>
</dbReference>
<evidence type="ECO:0000256" key="2">
    <source>
        <dbReference type="ARBA" id="ARBA00008072"/>
    </source>
</evidence>
<dbReference type="InterPro" id="IPR014187">
    <property type="entry name" value="ADH_Zn_typ-2"/>
</dbReference>
<dbReference type="EMBL" id="JAHEAC010000017">
    <property type="protein sequence ID" value="MBX8643722.1"/>
    <property type="molecule type" value="Genomic_DNA"/>
</dbReference>
<dbReference type="GO" id="GO:0044281">
    <property type="term" value="P:small molecule metabolic process"/>
    <property type="evidence" value="ECO:0007669"/>
    <property type="project" value="UniProtKB-ARBA"/>
</dbReference>
<comment type="cofactor">
    <cofactor evidence="1 6">
        <name>Zn(2+)</name>
        <dbReference type="ChEBI" id="CHEBI:29105"/>
    </cofactor>
</comment>
<dbReference type="InterPro" id="IPR036291">
    <property type="entry name" value="NAD(P)-bd_dom_sf"/>
</dbReference>
<evidence type="ECO:0000256" key="5">
    <source>
        <dbReference type="ARBA" id="ARBA00023002"/>
    </source>
</evidence>
<protein>
    <submittedName>
        <fullName evidence="10">Zinc-dependent alcohol dehydrogenase family protein</fullName>
    </submittedName>
</protein>
<dbReference type="InterPro" id="IPR011032">
    <property type="entry name" value="GroES-like_sf"/>
</dbReference>
<evidence type="ECO:0000313" key="10">
    <source>
        <dbReference type="EMBL" id="MBX8643722.1"/>
    </source>
</evidence>
<dbReference type="GO" id="GO:0008270">
    <property type="term" value="F:zinc ion binding"/>
    <property type="evidence" value="ECO:0007669"/>
    <property type="project" value="InterPro"/>
</dbReference>
<dbReference type="GO" id="GO:0005737">
    <property type="term" value="C:cytoplasm"/>
    <property type="evidence" value="ECO:0007669"/>
    <property type="project" value="TreeGrafter"/>
</dbReference>
<keyword evidence="5" id="KW-0560">Oxidoreductase</keyword>
<evidence type="ECO:0000256" key="4">
    <source>
        <dbReference type="ARBA" id="ARBA00022833"/>
    </source>
</evidence>
<dbReference type="Gene3D" id="3.40.50.720">
    <property type="entry name" value="NAD(P)-binding Rossmann-like Domain"/>
    <property type="match status" value="1"/>
</dbReference>
<dbReference type="InterPro" id="IPR013154">
    <property type="entry name" value="ADH-like_N"/>
</dbReference>